<dbReference type="Gene3D" id="1.10.10.10">
    <property type="entry name" value="Winged helix-like DNA-binding domain superfamily/Winged helix DNA-binding domain"/>
    <property type="match status" value="1"/>
</dbReference>
<evidence type="ECO:0000256" key="1">
    <source>
        <dbReference type="SAM" id="Coils"/>
    </source>
</evidence>
<reference evidence="2 3" key="1">
    <citation type="submission" date="2018-08" db="EMBL/GenBank/DDBJ databases">
        <title>Sequencing the genomes of 1000 actinobacteria strains.</title>
        <authorList>
            <person name="Klenk H.-P."/>
        </authorList>
    </citation>
    <scope>NUCLEOTIDE SEQUENCE [LARGE SCALE GENOMIC DNA]</scope>
    <source>
        <strain evidence="2 3">DSM 22967</strain>
    </source>
</reference>
<dbReference type="EMBL" id="QTUA01000002">
    <property type="protein sequence ID" value="REF24641.1"/>
    <property type="molecule type" value="Genomic_DNA"/>
</dbReference>
<dbReference type="InterPro" id="IPR036390">
    <property type="entry name" value="WH_DNA-bd_sf"/>
</dbReference>
<dbReference type="OrthoDB" id="7945987at2"/>
<gene>
    <name evidence="2" type="ORF">DFJ65_3427</name>
</gene>
<evidence type="ECO:0000313" key="2">
    <source>
        <dbReference type="EMBL" id="REF24641.1"/>
    </source>
</evidence>
<feature type="coiled-coil region" evidence="1">
    <location>
        <begin position="152"/>
        <end position="179"/>
    </location>
</feature>
<organism evidence="2 3">
    <name type="scientific">Calidifontibacter indicus</name>
    <dbReference type="NCBI Taxonomy" id="419650"/>
    <lineage>
        <taxon>Bacteria</taxon>
        <taxon>Bacillati</taxon>
        <taxon>Actinomycetota</taxon>
        <taxon>Actinomycetes</taxon>
        <taxon>Micrococcales</taxon>
        <taxon>Dermacoccaceae</taxon>
        <taxon>Calidifontibacter</taxon>
    </lineage>
</organism>
<keyword evidence="3" id="KW-1185">Reference proteome</keyword>
<dbReference type="Proteomes" id="UP000256253">
    <property type="component" value="Unassembled WGS sequence"/>
</dbReference>
<accession>A0A3D9UIJ6</accession>
<protein>
    <submittedName>
        <fullName evidence="2">Helix-turn-helix protein</fullName>
    </submittedName>
</protein>
<evidence type="ECO:0000313" key="3">
    <source>
        <dbReference type="Proteomes" id="UP000256253"/>
    </source>
</evidence>
<dbReference type="SUPFAM" id="SSF46785">
    <property type="entry name" value="Winged helix' DNA-binding domain"/>
    <property type="match status" value="1"/>
</dbReference>
<dbReference type="InterPro" id="IPR001845">
    <property type="entry name" value="HTH_ArsR_DNA-bd_dom"/>
</dbReference>
<comment type="caution">
    <text evidence="2">The sequence shown here is derived from an EMBL/GenBank/DDBJ whole genome shotgun (WGS) entry which is preliminary data.</text>
</comment>
<dbReference type="GO" id="GO:0003700">
    <property type="term" value="F:DNA-binding transcription factor activity"/>
    <property type="evidence" value="ECO:0007669"/>
    <property type="project" value="InterPro"/>
</dbReference>
<sequence length="205" mass="23448">MLTMTRVEGVTIGPSEQLQQRFRALSDPTRLQIVEALRFRTRLTTAELIKVTGNRSLAHHLRTLEAAQIIRVVGEPDRTRTVWEEVPIGHRPQAEWDESMATDPEMTAAIRALERATTYRRISRMREFDDQVRDGEWGDDWADAAIGRDYQLQLTAQELEQLDEQLAELLERWKKISQAGGADRAETEHIYVTLAGFPVNLGSPR</sequence>
<dbReference type="InterPro" id="IPR036388">
    <property type="entry name" value="WH-like_DNA-bd_sf"/>
</dbReference>
<dbReference type="CDD" id="cd00090">
    <property type="entry name" value="HTH_ARSR"/>
    <property type="match status" value="1"/>
</dbReference>
<name>A0A3D9UIJ6_9MICO</name>
<dbReference type="AlphaFoldDB" id="A0A3D9UIJ6"/>
<dbReference type="InterPro" id="IPR011991">
    <property type="entry name" value="ArsR-like_HTH"/>
</dbReference>
<proteinExistence type="predicted"/>
<dbReference type="PRINTS" id="PR00778">
    <property type="entry name" value="HTHARSR"/>
</dbReference>
<keyword evidence="1" id="KW-0175">Coiled coil</keyword>